<gene>
    <name evidence="3" type="ORF">SAMN04488118_107189</name>
</gene>
<organism evidence="3 4">
    <name type="scientific">Epibacterium ulvae</name>
    <dbReference type="NCBI Taxonomy" id="1156985"/>
    <lineage>
        <taxon>Bacteria</taxon>
        <taxon>Pseudomonadati</taxon>
        <taxon>Pseudomonadota</taxon>
        <taxon>Alphaproteobacteria</taxon>
        <taxon>Rhodobacterales</taxon>
        <taxon>Roseobacteraceae</taxon>
        <taxon>Epibacterium</taxon>
    </lineage>
</organism>
<dbReference type="Proteomes" id="UP000198767">
    <property type="component" value="Unassembled WGS sequence"/>
</dbReference>
<evidence type="ECO:0000259" key="2">
    <source>
        <dbReference type="PROSITE" id="PS50930"/>
    </source>
</evidence>
<keyword evidence="3" id="KW-0238">DNA-binding</keyword>
<dbReference type="SMART" id="SM00850">
    <property type="entry name" value="LytTR"/>
    <property type="match status" value="1"/>
</dbReference>
<accession>A0A1G5R2W8</accession>
<dbReference type="STRING" id="1156985.SAMN04488118_107189"/>
<keyword evidence="1" id="KW-1133">Transmembrane helix</keyword>
<evidence type="ECO:0000313" key="3">
    <source>
        <dbReference type="EMBL" id="SCZ68160.1"/>
    </source>
</evidence>
<proteinExistence type="predicted"/>
<dbReference type="Gene3D" id="2.40.50.1020">
    <property type="entry name" value="LytTr DNA-binding domain"/>
    <property type="match status" value="1"/>
</dbReference>
<reference evidence="3 4" key="1">
    <citation type="submission" date="2016-10" db="EMBL/GenBank/DDBJ databases">
        <authorList>
            <person name="de Groot N.N."/>
        </authorList>
    </citation>
    <scope>NUCLEOTIDE SEQUENCE [LARGE SCALE GENOMIC DNA]</scope>
    <source>
        <strain evidence="3 4">U95</strain>
    </source>
</reference>
<dbReference type="InterPro" id="IPR007492">
    <property type="entry name" value="LytTR_DNA-bd_dom"/>
</dbReference>
<evidence type="ECO:0000256" key="1">
    <source>
        <dbReference type="SAM" id="Phobius"/>
    </source>
</evidence>
<dbReference type="RefSeq" id="WP_090219505.1">
    <property type="nucleotide sequence ID" value="NZ_CANLDO010000005.1"/>
</dbReference>
<protein>
    <submittedName>
        <fullName evidence="3">LytTr DNA-binding domain-containing protein</fullName>
    </submittedName>
</protein>
<feature type="transmembrane region" description="Helical" evidence="1">
    <location>
        <begin position="143"/>
        <end position="162"/>
    </location>
</feature>
<feature type="transmembrane region" description="Helical" evidence="1">
    <location>
        <begin position="95"/>
        <end position="116"/>
    </location>
</feature>
<evidence type="ECO:0000313" key="4">
    <source>
        <dbReference type="Proteomes" id="UP000198767"/>
    </source>
</evidence>
<name>A0A1G5R2W8_9RHOB</name>
<sequence>MKFSKRLASIVPIALKQVADHFTIPENFTSWPDLLKFATLYSLIGAVTLSGFGPEGTQGLGFVAAIVHWFLHLFVSMMIMISVNSIGIIAGLQAPWTLILSVISLPFILAFPSLMIDTVIGVEEQEAEHTVLVYAYLQEVLDILHPAISLAAITVLFAARTVTLTKKLRESLVHKVSTEPVLQTVLPQVPHHLEQDLIRIQAQDHYILVVTKAGQAIVHMPFSQAVKVLTGFRGIQCHRSHWVRYRHVLQIDVDGSAYRAKLDNGDIIPVSRRRYARVRAETALKGQFRTNNRGA</sequence>
<dbReference type="PROSITE" id="PS50930">
    <property type="entry name" value="HTH_LYTTR"/>
    <property type="match status" value="1"/>
</dbReference>
<feature type="transmembrane region" description="Helical" evidence="1">
    <location>
        <begin position="59"/>
        <end position="83"/>
    </location>
</feature>
<keyword evidence="1" id="KW-0472">Membrane</keyword>
<feature type="domain" description="HTH LytTR-type" evidence="2">
    <location>
        <begin position="195"/>
        <end position="284"/>
    </location>
</feature>
<dbReference type="AlphaFoldDB" id="A0A1G5R2W8"/>
<feature type="transmembrane region" description="Helical" evidence="1">
    <location>
        <begin position="34"/>
        <end position="53"/>
    </location>
</feature>
<dbReference type="GO" id="GO:0003677">
    <property type="term" value="F:DNA binding"/>
    <property type="evidence" value="ECO:0007669"/>
    <property type="project" value="UniProtKB-KW"/>
</dbReference>
<dbReference type="Pfam" id="PF04397">
    <property type="entry name" value="LytTR"/>
    <property type="match status" value="1"/>
</dbReference>
<dbReference type="EMBL" id="FMWG01000007">
    <property type="protein sequence ID" value="SCZ68160.1"/>
    <property type="molecule type" value="Genomic_DNA"/>
</dbReference>
<dbReference type="OrthoDB" id="7028951at2"/>
<keyword evidence="1" id="KW-0812">Transmembrane</keyword>
<keyword evidence="4" id="KW-1185">Reference proteome</keyword>